<dbReference type="InterPro" id="IPR010499">
    <property type="entry name" value="AraC_E-bd"/>
</dbReference>
<evidence type="ECO:0000313" key="4">
    <source>
        <dbReference type="Proteomes" id="UP000623440"/>
    </source>
</evidence>
<dbReference type="CDD" id="cd01107">
    <property type="entry name" value="HTH_BmrR"/>
    <property type="match status" value="1"/>
</dbReference>
<dbReference type="InterPro" id="IPR011256">
    <property type="entry name" value="Reg_factor_effector_dom_sf"/>
</dbReference>
<dbReference type="SUPFAM" id="SSF55136">
    <property type="entry name" value="Probable bacterial effector-binding domain"/>
    <property type="match status" value="1"/>
</dbReference>
<dbReference type="InterPro" id="IPR047057">
    <property type="entry name" value="MerR_fam"/>
</dbReference>
<dbReference type="RefSeq" id="WP_190943393.1">
    <property type="nucleotide sequence ID" value="NZ_JACJSI010000069.1"/>
</dbReference>
<sequence>MLKIGDFSKLSQVTVKALRLYDQLGLLKPAHIDHFTGYRYYSANQLPRLNRILALKDLGFSLEQIAKLLEDNLPSDQIRGMLRLKQAELQRLVEEEHTRLLRVEVRLKQIEQDDSMPNYEVVLKKVEPIKVVSIREILPDYPSVGSLYDELLGYLKQQGAKEGSYCAGIWHDPGYKESDVDGEAVLSIESSIQGNERIKIYELPGWETIACLVYNGSYKTINQAYAALVSWIEANGYKIIGPNREVYIIGGNQQDNDTYVTEVQFPVSKA</sequence>
<dbReference type="PROSITE" id="PS50937">
    <property type="entry name" value="HTH_MERR_2"/>
    <property type="match status" value="1"/>
</dbReference>
<evidence type="ECO:0000313" key="3">
    <source>
        <dbReference type="EMBL" id="MBD2532786.1"/>
    </source>
</evidence>
<dbReference type="InterPro" id="IPR009061">
    <property type="entry name" value="DNA-bd_dom_put_sf"/>
</dbReference>
<dbReference type="EMBL" id="JACJSI010000069">
    <property type="protein sequence ID" value="MBD2532786.1"/>
    <property type="molecule type" value="Genomic_DNA"/>
</dbReference>
<protein>
    <submittedName>
        <fullName evidence="3">MerR family transcriptional regulator</fullName>
    </submittedName>
</protein>
<evidence type="ECO:0000256" key="1">
    <source>
        <dbReference type="ARBA" id="ARBA00023125"/>
    </source>
</evidence>
<dbReference type="Pfam" id="PF06445">
    <property type="entry name" value="GyrI-like"/>
    <property type="match status" value="1"/>
</dbReference>
<dbReference type="InterPro" id="IPR029442">
    <property type="entry name" value="GyrI-like"/>
</dbReference>
<keyword evidence="1" id="KW-0238">DNA-binding</keyword>
<name>A0ABR8DTL4_9NOSO</name>
<dbReference type="SUPFAM" id="SSF46955">
    <property type="entry name" value="Putative DNA-binding domain"/>
    <property type="match status" value="1"/>
</dbReference>
<dbReference type="Gene3D" id="3.20.80.10">
    <property type="entry name" value="Regulatory factor, effector binding domain"/>
    <property type="match status" value="1"/>
</dbReference>
<reference evidence="3 4" key="1">
    <citation type="journal article" date="2020" name="ISME J.">
        <title>Comparative genomics reveals insights into cyanobacterial evolution and habitat adaptation.</title>
        <authorList>
            <person name="Chen M.Y."/>
            <person name="Teng W.K."/>
            <person name="Zhao L."/>
            <person name="Hu C.X."/>
            <person name="Zhou Y.K."/>
            <person name="Han B.P."/>
            <person name="Song L.R."/>
            <person name="Shu W.S."/>
        </authorList>
    </citation>
    <scope>NUCLEOTIDE SEQUENCE [LARGE SCALE GENOMIC DNA]</scope>
    <source>
        <strain evidence="3 4">FACHB-838</strain>
    </source>
</reference>
<keyword evidence="4" id="KW-1185">Reference proteome</keyword>
<dbReference type="Proteomes" id="UP000623440">
    <property type="component" value="Unassembled WGS sequence"/>
</dbReference>
<gene>
    <name evidence="3" type="ORF">H6G97_25660</name>
</gene>
<dbReference type="PANTHER" id="PTHR30204:SF97">
    <property type="entry name" value="MERR FAMILY REGULATORY PROTEIN"/>
    <property type="match status" value="1"/>
</dbReference>
<dbReference type="Pfam" id="PF13411">
    <property type="entry name" value="MerR_1"/>
    <property type="match status" value="1"/>
</dbReference>
<proteinExistence type="predicted"/>
<dbReference type="SMART" id="SM00871">
    <property type="entry name" value="AraC_E_bind"/>
    <property type="match status" value="1"/>
</dbReference>
<comment type="caution">
    <text evidence="3">The sequence shown here is derived from an EMBL/GenBank/DDBJ whole genome shotgun (WGS) entry which is preliminary data.</text>
</comment>
<dbReference type="PANTHER" id="PTHR30204">
    <property type="entry name" value="REDOX-CYCLING DRUG-SENSING TRANSCRIPTIONAL ACTIVATOR SOXR"/>
    <property type="match status" value="1"/>
</dbReference>
<dbReference type="SMART" id="SM00422">
    <property type="entry name" value="HTH_MERR"/>
    <property type="match status" value="1"/>
</dbReference>
<dbReference type="InterPro" id="IPR000551">
    <property type="entry name" value="MerR-type_HTH_dom"/>
</dbReference>
<feature type="domain" description="HTH merR-type" evidence="2">
    <location>
        <begin position="1"/>
        <end position="71"/>
    </location>
</feature>
<organism evidence="3 4">
    <name type="scientific">Nostoc flagelliforme FACHB-838</name>
    <dbReference type="NCBI Taxonomy" id="2692904"/>
    <lineage>
        <taxon>Bacteria</taxon>
        <taxon>Bacillati</taxon>
        <taxon>Cyanobacteriota</taxon>
        <taxon>Cyanophyceae</taxon>
        <taxon>Nostocales</taxon>
        <taxon>Nostocaceae</taxon>
        <taxon>Nostoc</taxon>
    </lineage>
</organism>
<evidence type="ECO:0000259" key="2">
    <source>
        <dbReference type="PROSITE" id="PS50937"/>
    </source>
</evidence>
<accession>A0ABR8DTL4</accession>
<dbReference type="PROSITE" id="PS00552">
    <property type="entry name" value="HTH_MERR_1"/>
    <property type="match status" value="1"/>
</dbReference>
<dbReference type="Gene3D" id="1.10.1660.10">
    <property type="match status" value="1"/>
</dbReference>